<dbReference type="PANTHER" id="PTHR11545:SF3">
    <property type="entry name" value="LARGE RIBOSOMAL SUBUNIT PROTEIN UL13"/>
    <property type="match status" value="1"/>
</dbReference>
<evidence type="ECO:0000256" key="1">
    <source>
        <dbReference type="ARBA" id="ARBA00006227"/>
    </source>
</evidence>
<organism evidence="4 5">
    <name type="scientific">Tetraparma gracilis</name>
    <dbReference type="NCBI Taxonomy" id="2962635"/>
    <lineage>
        <taxon>Eukaryota</taxon>
        <taxon>Sar</taxon>
        <taxon>Stramenopiles</taxon>
        <taxon>Ochrophyta</taxon>
        <taxon>Bolidophyceae</taxon>
        <taxon>Parmales</taxon>
        <taxon>Triparmaceae</taxon>
        <taxon>Tetraparma</taxon>
    </lineage>
</organism>
<dbReference type="HAMAP" id="MF_01366">
    <property type="entry name" value="Ribosomal_uL13"/>
    <property type="match status" value="1"/>
</dbReference>
<dbReference type="Pfam" id="PF00572">
    <property type="entry name" value="Ribosomal_L13"/>
    <property type="match status" value="1"/>
</dbReference>
<dbReference type="InterPro" id="IPR005822">
    <property type="entry name" value="Ribosomal_uL13"/>
</dbReference>
<proteinExistence type="inferred from homology"/>
<accession>A0ABQ6N423</accession>
<dbReference type="Proteomes" id="UP001165060">
    <property type="component" value="Unassembled WGS sequence"/>
</dbReference>
<keyword evidence="3" id="KW-0687">Ribonucleoprotein</keyword>
<dbReference type="SUPFAM" id="SSF52161">
    <property type="entry name" value="Ribosomal protein L13"/>
    <property type="match status" value="1"/>
</dbReference>
<evidence type="ECO:0000256" key="2">
    <source>
        <dbReference type="ARBA" id="ARBA00022980"/>
    </source>
</evidence>
<keyword evidence="5" id="KW-1185">Reference proteome</keyword>
<comment type="similarity">
    <text evidence="1">Belongs to the universal ribosomal protein uL13 family.</text>
</comment>
<dbReference type="Gene3D" id="6.10.250.3250">
    <property type="match status" value="1"/>
</dbReference>
<evidence type="ECO:0000256" key="3">
    <source>
        <dbReference type="ARBA" id="ARBA00023274"/>
    </source>
</evidence>
<dbReference type="NCBIfam" id="TIGR01077">
    <property type="entry name" value="L13_A_E"/>
    <property type="match status" value="1"/>
</dbReference>
<dbReference type="Gene3D" id="3.90.1180.10">
    <property type="entry name" value="Ribosomal protein L13"/>
    <property type="match status" value="1"/>
</dbReference>
<dbReference type="CDD" id="cd00392">
    <property type="entry name" value="Ribosomal_L13"/>
    <property type="match status" value="1"/>
</dbReference>
<comment type="caution">
    <text evidence="4">The sequence shown here is derived from an EMBL/GenBank/DDBJ whole genome shotgun (WGS) entry which is preliminary data.</text>
</comment>
<protein>
    <recommendedName>
        <fullName evidence="6">60S ribosomal protein L13a</fullName>
    </recommendedName>
</protein>
<name>A0ABQ6N423_9STRA</name>
<evidence type="ECO:0008006" key="6">
    <source>
        <dbReference type="Google" id="ProtNLM"/>
    </source>
</evidence>
<dbReference type="PANTHER" id="PTHR11545">
    <property type="entry name" value="RIBOSOMAL PROTEIN L13"/>
    <property type="match status" value="1"/>
</dbReference>
<evidence type="ECO:0000313" key="5">
    <source>
        <dbReference type="Proteomes" id="UP001165060"/>
    </source>
</evidence>
<dbReference type="EMBL" id="BRYB01002080">
    <property type="protein sequence ID" value="GMI39371.1"/>
    <property type="molecule type" value="Genomic_DNA"/>
</dbReference>
<sequence length="199" mass="22106">MVLSNTIVVDARDHMIGRLASVVAKELLAGQTVVVVRCEELIVSGSSTRNETKWTQFKNKKMNTNPNRGPFHFRAPAKMFWRTVRGMVPHKTDRGAAAMARLSTFEGIPHPFDKQKRQVVPAALRILRLKPGRKFTVIGDLAATVGWKHQDLLKRLEEKRKVKAAAFYEKSKASAALKRKAVSEADTAKADAVLAANGY</sequence>
<gene>
    <name evidence="4" type="ORF">TeGR_g5559</name>
</gene>
<keyword evidence="2" id="KW-0689">Ribosomal protein</keyword>
<dbReference type="InterPro" id="IPR005755">
    <property type="entry name" value="Ribosomal_uL13_euk/arc"/>
</dbReference>
<reference evidence="4 5" key="1">
    <citation type="journal article" date="2023" name="Commun. Biol.">
        <title>Genome analysis of Parmales, the sister group of diatoms, reveals the evolutionary specialization of diatoms from phago-mixotrophs to photoautotrophs.</title>
        <authorList>
            <person name="Ban H."/>
            <person name="Sato S."/>
            <person name="Yoshikawa S."/>
            <person name="Yamada K."/>
            <person name="Nakamura Y."/>
            <person name="Ichinomiya M."/>
            <person name="Sato N."/>
            <person name="Blanc-Mathieu R."/>
            <person name="Endo H."/>
            <person name="Kuwata A."/>
            <person name="Ogata H."/>
        </authorList>
    </citation>
    <scope>NUCLEOTIDE SEQUENCE [LARGE SCALE GENOMIC DNA]</scope>
</reference>
<evidence type="ECO:0000313" key="4">
    <source>
        <dbReference type="EMBL" id="GMI39371.1"/>
    </source>
</evidence>
<dbReference type="InterPro" id="IPR036899">
    <property type="entry name" value="Ribosomal_uL13_sf"/>
</dbReference>